<dbReference type="PANTHER" id="PTHR43261">
    <property type="entry name" value="TRANSLATION ELONGATION FACTOR G-RELATED"/>
    <property type="match status" value="1"/>
</dbReference>
<dbReference type="InterPro" id="IPR009022">
    <property type="entry name" value="EFG_III"/>
</dbReference>
<dbReference type="Pfam" id="PF14492">
    <property type="entry name" value="EFG_III"/>
    <property type="match status" value="1"/>
</dbReference>
<evidence type="ECO:0000313" key="4">
    <source>
        <dbReference type="EMBL" id="REJ53804.1"/>
    </source>
</evidence>
<name>A0A3E0M252_MICAE</name>
<keyword evidence="2" id="KW-0342">GTP-binding</keyword>
<dbReference type="SMART" id="SM00838">
    <property type="entry name" value="EFG_C"/>
    <property type="match status" value="1"/>
</dbReference>
<dbReference type="Gene3D" id="3.30.70.240">
    <property type="match status" value="1"/>
</dbReference>
<dbReference type="InterPro" id="IPR000795">
    <property type="entry name" value="T_Tr_GTP-bd_dom"/>
</dbReference>
<dbReference type="CDD" id="cd16262">
    <property type="entry name" value="EFG_III"/>
    <property type="match status" value="1"/>
</dbReference>
<dbReference type="Pfam" id="PF00009">
    <property type="entry name" value="GTP_EFTU"/>
    <property type="match status" value="1"/>
</dbReference>
<dbReference type="Gene3D" id="3.40.50.300">
    <property type="entry name" value="P-loop containing nucleotide triphosphate hydrolases"/>
    <property type="match status" value="1"/>
</dbReference>
<dbReference type="InterPro" id="IPR009000">
    <property type="entry name" value="Transl_B-barrel_sf"/>
</dbReference>
<dbReference type="CDD" id="cd03713">
    <property type="entry name" value="EFG_mtEFG_C"/>
    <property type="match status" value="1"/>
</dbReference>
<organism evidence="4 5">
    <name type="scientific">Microcystis aeruginosa DA14</name>
    <dbReference type="NCBI Taxonomy" id="1987506"/>
    <lineage>
        <taxon>Bacteria</taxon>
        <taxon>Bacillati</taxon>
        <taxon>Cyanobacteriota</taxon>
        <taxon>Cyanophyceae</taxon>
        <taxon>Oscillatoriophycideae</taxon>
        <taxon>Chroococcales</taxon>
        <taxon>Microcystaceae</taxon>
        <taxon>Microcystis</taxon>
    </lineage>
</organism>
<proteinExistence type="predicted"/>
<dbReference type="SMART" id="SM00889">
    <property type="entry name" value="EFG_IV"/>
    <property type="match status" value="1"/>
</dbReference>
<feature type="domain" description="Tr-type G" evidence="3">
    <location>
        <begin position="7"/>
        <end position="279"/>
    </location>
</feature>
<dbReference type="Gene3D" id="2.40.30.10">
    <property type="entry name" value="Translation factors"/>
    <property type="match status" value="1"/>
</dbReference>
<evidence type="ECO:0000256" key="2">
    <source>
        <dbReference type="ARBA" id="ARBA00023134"/>
    </source>
</evidence>
<evidence type="ECO:0000256" key="1">
    <source>
        <dbReference type="ARBA" id="ARBA00022741"/>
    </source>
</evidence>
<dbReference type="Pfam" id="PF03764">
    <property type="entry name" value="EFG_IV"/>
    <property type="match status" value="1"/>
</dbReference>
<dbReference type="InterPro" id="IPR020568">
    <property type="entry name" value="Ribosomal_Su5_D2-typ_SF"/>
</dbReference>
<dbReference type="InterPro" id="IPR053905">
    <property type="entry name" value="EF-G-like_DII"/>
</dbReference>
<reference evidence="4 5" key="1">
    <citation type="submission" date="2017-08" db="EMBL/GenBank/DDBJ databases">
        <title>Functional genomic and metabolic studies of the symbiotic interactions of six Microcystis-dominated communities.</title>
        <authorList>
            <person name="Li Q."/>
            <person name="Lin F."/>
        </authorList>
    </citation>
    <scope>NUCLEOTIDE SEQUENCE [LARGE SCALE GENOMIC DNA]</scope>
    <source>
        <strain evidence="4">DA14</strain>
    </source>
</reference>
<dbReference type="PROSITE" id="PS51722">
    <property type="entry name" value="G_TR_2"/>
    <property type="match status" value="1"/>
</dbReference>
<dbReference type="Pfam" id="PF00679">
    <property type="entry name" value="EFG_C"/>
    <property type="match status" value="1"/>
</dbReference>
<dbReference type="GO" id="GO:0032790">
    <property type="term" value="P:ribosome disassembly"/>
    <property type="evidence" value="ECO:0007669"/>
    <property type="project" value="TreeGrafter"/>
</dbReference>
<dbReference type="InterPro" id="IPR014721">
    <property type="entry name" value="Ribsml_uS5_D2-typ_fold_subgr"/>
</dbReference>
<dbReference type="CDD" id="cd01434">
    <property type="entry name" value="EFG_mtEFG1_IV"/>
    <property type="match status" value="1"/>
</dbReference>
<dbReference type="Proteomes" id="UP000256301">
    <property type="component" value="Unassembled WGS sequence"/>
</dbReference>
<dbReference type="InterPro" id="IPR035647">
    <property type="entry name" value="EFG_III/V"/>
</dbReference>
<dbReference type="GO" id="GO:0005525">
    <property type="term" value="F:GTP binding"/>
    <property type="evidence" value="ECO:0007669"/>
    <property type="project" value="UniProtKB-KW"/>
</dbReference>
<dbReference type="GO" id="GO:0003746">
    <property type="term" value="F:translation elongation factor activity"/>
    <property type="evidence" value="ECO:0007669"/>
    <property type="project" value="UniProtKB-KW"/>
</dbReference>
<dbReference type="CDD" id="cd01342">
    <property type="entry name" value="Translation_Factor_II_like"/>
    <property type="match status" value="1"/>
</dbReference>
<dbReference type="SUPFAM" id="SSF50447">
    <property type="entry name" value="Translation proteins"/>
    <property type="match status" value="1"/>
</dbReference>
<keyword evidence="4" id="KW-0251">Elongation factor</keyword>
<dbReference type="CDD" id="cd04170">
    <property type="entry name" value="EF-G_bact"/>
    <property type="match status" value="1"/>
</dbReference>
<comment type="caution">
    <text evidence="4">The sequence shown here is derived from an EMBL/GenBank/DDBJ whole genome shotgun (WGS) entry which is preliminary data.</text>
</comment>
<dbReference type="InterPro" id="IPR005517">
    <property type="entry name" value="Transl_elong_EFG/EF2_IV"/>
</dbReference>
<dbReference type="NCBIfam" id="NF009891">
    <property type="entry name" value="PRK13351.1-1"/>
    <property type="match status" value="1"/>
</dbReference>
<dbReference type="NCBIfam" id="NF009381">
    <property type="entry name" value="PRK12740.1-5"/>
    <property type="match status" value="1"/>
</dbReference>
<dbReference type="InterPro" id="IPR041095">
    <property type="entry name" value="EFG_II"/>
</dbReference>
<dbReference type="FunFam" id="3.30.70.240:FF:000001">
    <property type="entry name" value="Elongation factor G"/>
    <property type="match status" value="1"/>
</dbReference>
<gene>
    <name evidence="4" type="ORF">DWQ56_19020</name>
</gene>
<dbReference type="Gene3D" id="3.30.230.10">
    <property type="match status" value="1"/>
</dbReference>
<dbReference type="InterPro" id="IPR035649">
    <property type="entry name" value="EFG_V"/>
</dbReference>
<accession>A0A3E0M252</accession>
<protein>
    <submittedName>
        <fullName evidence="4">Elongation factor G</fullName>
    </submittedName>
</protein>
<dbReference type="NCBIfam" id="NF009379">
    <property type="entry name" value="PRK12740.1-3"/>
    <property type="match status" value="1"/>
</dbReference>
<keyword evidence="4" id="KW-0648">Protein biosynthesis</keyword>
<dbReference type="SUPFAM" id="SSF54980">
    <property type="entry name" value="EF-G C-terminal domain-like"/>
    <property type="match status" value="2"/>
</dbReference>
<dbReference type="InterPro" id="IPR027417">
    <property type="entry name" value="P-loop_NTPase"/>
</dbReference>
<dbReference type="InterPro" id="IPR000640">
    <property type="entry name" value="EFG_V-like"/>
</dbReference>
<dbReference type="GO" id="GO:0003924">
    <property type="term" value="F:GTPase activity"/>
    <property type="evidence" value="ECO:0007669"/>
    <property type="project" value="InterPro"/>
</dbReference>
<dbReference type="Pfam" id="PF22042">
    <property type="entry name" value="EF-G_D2"/>
    <property type="match status" value="1"/>
</dbReference>
<evidence type="ECO:0000313" key="5">
    <source>
        <dbReference type="Proteomes" id="UP000256301"/>
    </source>
</evidence>
<dbReference type="PANTHER" id="PTHR43261:SF7">
    <property type="entry name" value="ELONGATION FACTOR G-LIKE PROTEIN"/>
    <property type="match status" value="1"/>
</dbReference>
<dbReference type="EMBL" id="QQWE01000007">
    <property type="protein sequence ID" value="REJ53804.1"/>
    <property type="molecule type" value="Genomic_DNA"/>
</dbReference>
<dbReference type="SUPFAM" id="SSF54211">
    <property type="entry name" value="Ribosomal protein S5 domain 2-like"/>
    <property type="match status" value="1"/>
</dbReference>
<evidence type="ECO:0000259" key="3">
    <source>
        <dbReference type="PROSITE" id="PS51722"/>
    </source>
</evidence>
<dbReference type="InterPro" id="IPR047872">
    <property type="entry name" value="EFG_IV"/>
</dbReference>
<dbReference type="SUPFAM" id="SSF52540">
    <property type="entry name" value="P-loop containing nucleoside triphosphate hydrolases"/>
    <property type="match status" value="1"/>
</dbReference>
<sequence length="677" mass="74769">MNQSIGANTRNVALVGPYSSGKTSLLESLLFVTGAITRKGKISDRNTVGDSSTQARDRQMSVEVSVAHSQYQDLNFTFLDCPGSIEFASETYNTLVGAGAAIIVCEPVVDRVLTLAPLLKFLDDWEIPHLIFINKMDRCNSHFNEVLQALKSVSSRPLVPQQYPIRQNNEIIGFIDLINEQAYHYHANSPADPVALPDHLKEEEQIARQEMLETIAEFDDHLLEELLEDINPSREEILQDLKQELGADQIVPVFFGMAERDYGVRHLLTALVEETPAPTITANRRGLDPSADGDAVVQILKTYFTPQGGRLSLARIWQGTLNDGMALNGVRIGGIYRLMGQQQQPLQQAQAGEIIALGRLEGIGTGDVVSSGSQKPDLPRGLQLKPVFALAIAAANRKDEVKLSSALTKLIEEDPSLYWEQHGDTKEVILWGQGEIHLQVALDRLARKYNLPMTTHLPQVPYKETIKTSTKSHGRYKHQTGGHGAFGDVYLDIKPLPRGEGFHFHETIVGGVVPKQYIPGVETGVREYLGHGPLGFPVVDIDVTLTDGSYHSVDSSEQAFKQAARLAMTEGLPKCHPVLLEPILSVTVLAPSEYTAKVLQLISGKRGQIQGFEASAEWKGWDQVTAYLPQAEMHDFIVELRSLTMGVGFFQWDEDHLQEVPDKLRDAVLAMQGNGNK</sequence>
<dbReference type="AlphaFoldDB" id="A0A3E0M252"/>
<dbReference type="Gene3D" id="3.30.70.870">
    <property type="entry name" value="Elongation Factor G (Translational Gtpase), domain 3"/>
    <property type="match status" value="1"/>
</dbReference>
<keyword evidence="1" id="KW-0547">Nucleotide-binding</keyword>